<reference evidence="2 3" key="1">
    <citation type="submission" date="2022-12" db="EMBL/GenBank/DDBJ databases">
        <title>Genome Sequence of Deinococcus aquaticus Type Strain PB314.</title>
        <authorList>
            <person name="Albert C."/>
            <person name="Hill J."/>
            <person name="Boren L."/>
            <person name="Scholz-Ng S."/>
            <person name="Fatema N."/>
            <person name="Grosso R."/>
            <person name="Soboslay E."/>
            <person name="Tuohy J."/>
        </authorList>
    </citation>
    <scope>NUCLEOTIDE SEQUENCE [LARGE SCALE GENOMIC DNA]</scope>
    <source>
        <strain evidence="2 3">PB-314</strain>
        <plasmid evidence="2 3">pDATS02</plasmid>
    </source>
</reference>
<name>A0ABY7V6D1_9DEIO</name>
<evidence type="ECO:0000313" key="2">
    <source>
        <dbReference type="EMBL" id="WDA60670.1"/>
    </source>
</evidence>
<dbReference type="RefSeq" id="WP_273991418.1">
    <property type="nucleotide sequence ID" value="NZ_BAABQT010000016.1"/>
</dbReference>
<dbReference type="Proteomes" id="UP001217044">
    <property type="component" value="Plasmid pDATS02"/>
</dbReference>
<accession>A0ABY7V6D1</accession>
<geneLocation type="plasmid" evidence="2 3">
    <name>pDATS02</name>
</geneLocation>
<keyword evidence="2" id="KW-0614">Plasmid</keyword>
<feature type="chain" id="PRO_5046290001" evidence="1">
    <location>
        <begin position="34"/>
        <end position="159"/>
    </location>
</feature>
<organism evidence="2 3">
    <name type="scientific">Deinococcus aquaticus</name>
    <dbReference type="NCBI Taxonomy" id="328692"/>
    <lineage>
        <taxon>Bacteria</taxon>
        <taxon>Thermotogati</taxon>
        <taxon>Deinococcota</taxon>
        <taxon>Deinococci</taxon>
        <taxon>Deinococcales</taxon>
        <taxon>Deinococcaceae</taxon>
        <taxon>Deinococcus</taxon>
    </lineage>
</organism>
<protein>
    <submittedName>
        <fullName evidence="2">Uncharacterized protein</fullName>
    </submittedName>
</protein>
<evidence type="ECO:0000313" key="3">
    <source>
        <dbReference type="Proteomes" id="UP001217044"/>
    </source>
</evidence>
<sequence>MNMKSRIDRTGSRVMLRRAALLSAALNPLAQQAARTAKTHALRGLELNVYGTVAGEYDRTGHLRTEVFASGAANAGTLGLVVGDRAPYASEIEFGTGPYELNEAQRQAYLDVLPRGGLLRFGRTGQAYLLPGPYIGPALMFARTLTRERLIALMVALWS</sequence>
<evidence type="ECO:0000256" key="1">
    <source>
        <dbReference type="SAM" id="SignalP"/>
    </source>
</evidence>
<gene>
    <name evidence="2" type="ORF">M8445_17025</name>
</gene>
<keyword evidence="1" id="KW-0732">Signal</keyword>
<proteinExistence type="predicted"/>
<feature type="signal peptide" evidence="1">
    <location>
        <begin position="1"/>
        <end position="33"/>
    </location>
</feature>
<keyword evidence="3" id="KW-1185">Reference proteome</keyword>
<dbReference type="EMBL" id="CP115167">
    <property type="protein sequence ID" value="WDA60670.1"/>
    <property type="molecule type" value="Genomic_DNA"/>
</dbReference>